<organism evidence="3 4">
    <name type="scientific">Phaeomoniella chlamydospora</name>
    <name type="common">Phaeoacremonium chlamydosporum</name>
    <dbReference type="NCBI Taxonomy" id="158046"/>
    <lineage>
        <taxon>Eukaryota</taxon>
        <taxon>Fungi</taxon>
        <taxon>Dikarya</taxon>
        <taxon>Ascomycota</taxon>
        <taxon>Pezizomycotina</taxon>
        <taxon>Eurotiomycetes</taxon>
        <taxon>Chaetothyriomycetidae</taxon>
        <taxon>Phaeomoniellales</taxon>
        <taxon>Phaeomoniellaceae</taxon>
        <taxon>Phaeomoniella</taxon>
    </lineage>
</organism>
<dbReference type="EMBL" id="LCWF01000006">
    <property type="protein sequence ID" value="KKY29021.1"/>
    <property type="molecule type" value="Genomic_DNA"/>
</dbReference>
<gene>
    <name evidence="3" type="ORF">UCRPC4_g00210</name>
</gene>
<dbReference type="AlphaFoldDB" id="A0A0G2F431"/>
<dbReference type="SUPFAM" id="SSF109715">
    <property type="entry name" value="DEK C-terminal domain"/>
    <property type="match status" value="1"/>
</dbReference>
<sequence>MAKFDEVRDQYVKVIDGILAASDLSTVSQKRIRKGIQEAVDFDITPHKASINDLILERFDEFNARQNGAGAASQKNTETAASPTPPTTNGHATTSPSPSPVKRQSESEELSEVADDAPPKKKRKPDNVDSDALIAARLQAEENARARPTRGGSTRKATPAKKRASKKKTEKKVRAEDDSDLSGSEADKPVKNTGFHVSGPELESIESS</sequence>
<accession>A0A0G2F431</accession>
<dbReference type="Gene3D" id="1.10.10.60">
    <property type="entry name" value="Homeodomain-like"/>
    <property type="match status" value="1"/>
</dbReference>
<evidence type="ECO:0000256" key="1">
    <source>
        <dbReference type="SAM" id="MobiDB-lite"/>
    </source>
</evidence>
<dbReference type="Proteomes" id="UP000053317">
    <property type="component" value="Unassembled WGS sequence"/>
</dbReference>
<proteinExistence type="predicted"/>
<evidence type="ECO:0000313" key="4">
    <source>
        <dbReference type="Proteomes" id="UP000053317"/>
    </source>
</evidence>
<protein>
    <submittedName>
        <fullName evidence="3">Putative swib mdm2 domain protein</fullName>
    </submittedName>
</protein>
<feature type="compositionally biased region" description="Basic residues" evidence="1">
    <location>
        <begin position="158"/>
        <end position="171"/>
    </location>
</feature>
<feature type="compositionally biased region" description="Polar residues" evidence="1">
    <location>
        <begin position="73"/>
        <end position="82"/>
    </location>
</feature>
<dbReference type="InterPro" id="IPR014876">
    <property type="entry name" value="DEK_C"/>
</dbReference>
<feature type="region of interest" description="Disordered" evidence="1">
    <location>
        <begin position="66"/>
        <end position="208"/>
    </location>
</feature>
<dbReference type="Pfam" id="PF08766">
    <property type="entry name" value="DEK_C"/>
    <property type="match status" value="1"/>
</dbReference>
<keyword evidence="4" id="KW-1185">Reference proteome</keyword>
<evidence type="ECO:0000313" key="3">
    <source>
        <dbReference type="EMBL" id="KKY29021.1"/>
    </source>
</evidence>
<dbReference type="OrthoDB" id="10251073at2759"/>
<reference evidence="3 4" key="2">
    <citation type="submission" date="2015-05" db="EMBL/GenBank/DDBJ databases">
        <authorList>
            <person name="Morales-Cruz A."/>
            <person name="Amrine K.C."/>
            <person name="Cantu D."/>
        </authorList>
    </citation>
    <scope>NUCLEOTIDE SEQUENCE [LARGE SCALE GENOMIC DNA]</scope>
    <source>
        <strain evidence="3">UCRPC4</strain>
    </source>
</reference>
<name>A0A0G2F431_PHACM</name>
<feature type="domain" description="DEK-C" evidence="2">
    <location>
        <begin position="5"/>
        <end position="60"/>
    </location>
</feature>
<reference evidence="3 4" key="1">
    <citation type="submission" date="2015-05" db="EMBL/GenBank/DDBJ databases">
        <title>Distinctive expansion of gene families associated with plant cell wall degradation and secondary metabolism in the genomes of grapevine trunk pathogens.</title>
        <authorList>
            <person name="Lawrence D.P."/>
            <person name="Travadon R."/>
            <person name="Rolshausen P.E."/>
            <person name="Baumgartner K."/>
        </authorList>
    </citation>
    <scope>NUCLEOTIDE SEQUENCE [LARGE SCALE GENOMIC DNA]</scope>
    <source>
        <strain evidence="3">UCRPC4</strain>
    </source>
</reference>
<dbReference type="PROSITE" id="PS51998">
    <property type="entry name" value="DEK_C"/>
    <property type="match status" value="1"/>
</dbReference>
<evidence type="ECO:0000259" key="2">
    <source>
        <dbReference type="PROSITE" id="PS51998"/>
    </source>
</evidence>
<comment type="caution">
    <text evidence="3">The sequence shown here is derived from an EMBL/GenBank/DDBJ whole genome shotgun (WGS) entry which is preliminary data.</text>
</comment>